<feature type="compositionally biased region" description="Basic and acidic residues" evidence="2">
    <location>
        <begin position="907"/>
        <end position="916"/>
    </location>
</feature>
<dbReference type="PANTHER" id="PTHR31214">
    <property type="entry name" value="PROTEIN FAM221A-RELATED"/>
    <property type="match status" value="1"/>
</dbReference>
<proteinExistence type="inferred from homology"/>
<comment type="similarity">
    <text evidence="1">Belongs to the FAM221 family.</text>
</comment>
<dbReference type="InterPro" id="IPR000313">
    <property type="entry name" value="PWWP_dom"/>
</dbReference>
<feature type="region of interest" description="Disordered" evidence="2">
    <location>
        <begin position="1188"/>
        <end position="1219"/>
    </location>
</feature>
<feature type="compositionally biased region" description="Polar residues" evidence="2">
    <location>
        <begin position="701"/>
        <end position="718"/>
    </location>
</feature>
<dbReference type="Pfam" id="PF20886">
    <property type="entry name" value="PWP3A-B_C"/>
    <property type="match status" value="1"/>
</dbReference>
<feature type="compositionally biased region" description="Basic and acidic residues" evidence="2">
    <location>
        <begin position="797"/>
        <end position="806"/>
    </location>
</feature>
<reference evidence="3" key="1">
    <citation type="journal article" date="2012" name="Nature">
        <title>The oyster genome reveals stress adaptation and complexity of shell formation.</title>
        <authorList>
            <person name="Zhang G."/>
            <person name="Fang X."/>
            <person name="Guo X."/>
            <person name="Li L."/>
            <person name="Luo R."/>
            <person name="Xu F."/>
            <person name="Yang P."/>
            <person name="Zhang L."/>
            <person name="Wang X."/>
            <person name="Qi H."/>
            <person name="Xiong Z."/>
            <person name="Que H."/>
            <person name="Xie Y."/>
            <person name="Holland P.W."/>
            <person name="Paps J."/>
            <person name="Zhu Y."/>
            <person name="Wu F."/>
            <person name="Chen Y."/>
            <person name="Wang J."/>
            <person name="Peng C."/>
            <person name="Meng J."/>
            <person name="Yang L."/>
            <person name="Liu J."/>
            <person name="Wen B."/>
            <person name="Zhang N."/>
            <person name="Huang Z."/>
            <person name="Zhu Q."/>
            <person name="Feng Y."/>
            <person name="Mount A."/>
            <person name="Hedgecock D."/>
            <person name="Xu Z."/>
            <person name="Liu Y."/>
            <person name="Domazet-Loso T."/>
            <person name="Du Y."/>
            <person name="Sun X."/>
            <person name="Zhang S."/>
            <person name="Liu B."/>
            <person name="Cheng P."/>
            <person name="Jiang X."/>
            <person name="Li J."/>
            <person name="Fan D."/>
            <person name="Wang W."/>
            <person name="Fu W."/>
            <person name="Wang T."/>
            <person name="Wang B."/>
            <person name="Zhang J."/>
            <person name="Peng Z."/>
            <person name="Li Y."/>
            <person name="Li N."/>
            <person name="Wang J."/>
            <person name="Chen M."/>
            <person name="He Y."/>
            <person name="Tan F."/>
            <person name="Song X."/>
            <person name="Zheng Q."/>
            <person name="Huang R."/>
            <person name="Yang H."/>
            <person name="Du X."/>
            <person name="Chen L."/>
            <person name="Yang M."/>
            <person name="Gaffney P.M."/>
            <person name="Wang S."/>
            <person name="Luo L."/>
            <person name="She Z."/>
            <person name="Ming Y."/>
            <person name="Huang W."/>
            <person name="Zhang S."/>
            <person name="Huang B."/>
            <person name="Zhang Y."/>
            <person name="Qu T."/>
            <person name="Ni P."/>
            <person name="Miao G."/>
            <person name="Wang J."/>
            <person name="Wang Q."/>
            <person name="Steinberg C.E."/>
            <person name="Wang H."/>
            <person name="Li N."/>
            <person name="Qian L."/>
            <person name="Zhang G."/>
            <person name="Li Y."/>
            <person name="Yang H."/>
            <person name="Liu X."/>
            <person name="Wang J."/>
            <person name="Yin Y."/>
            <person name="Wang J."/>
        </authorList>
    </citation>
    <scope>NUCLEOTIDE SEQUENCE [LARGE SCALE GENOMIC DNA]</scope>
    <source>
        <strain evidence="3">05x7-T-G4-1.051#20</strain>
    </source>
</reference>
<dbReference type="HOGENOM" id="CLU_254245_0_0_1"/>
<feature type="region of interest" description="Disordered" evidence="2">
    <location>
        <begin position="595"/>
        <end position="857"/>
    </location>
</feature>
<dbReference type="Pfam" id="PF00855">
    <property type="entry name" value="PWWP"/>
    <property type="match status" value="1"/>
</dbReference>
<feature type="region of interest" description="Disordered" evidence="2">
    <location>
        <begin position="878"/>
        <end position="964"/>
    </location>
</feature>
<feature type="compositionally biased region" description="Basic and acidic residues" evidence="2">
    <location>
        <begin position="402"/>
        <end position="418"/>
    </location>
</feature>
<feature type="region of interest" description="Disordered" evidence="2">
    <location>
        <begin position="384"/>
        <end position="498"/>
    </location>
</feature>
<dbReference type="InParanoid" id="K1PAJ3"/>
<gene>
    <name evidence="3" type="ORF">CGI_10005255</name>
</gene>
<dbReference type="PANTHER" id="PTHR31214:SF3">
    <property type="entry name" value="PROTEIN FAM221B"/>
    <property type="match status" value="1"/>
</dbReference>
<protein>
    <submittedName>
        <fullName evidence="3">Uncharacterized protein</fullName>
    </submittedName>
</protein>
<feature type="compositionally biased region" description="Polar residues" evidence="2">
    <location>
        <begin position="654"/>
        <end position="665"/>
    </location>
</feature>
<dbReference type="CDD" id="cd05162">
    <property type="entry name" value="PWWP"/>
    <property type="match status" value="1"/>
</dbReference>
<dbReference type="SUPFAM" id="SSF63748">
    <property type="entry name" value="Tudor/PWWP/MBT"/>
    <property type="match status" value="1"/>
</dbReference>
<feature type="compositionally biased region" description="Gly residues" evidence="2">
    <location>
        <begin position="31"/>
        <end position="41"/>
    </location>
</feature>
<feature type="compositionally biased region" description="Basic residues" evidence="2">
    <location>
        <begin position="925"/>
        <end position="950"/>
    </location>
</feature>
<feature type="compositionally biased region" description="Polar residues" evidence="2">
    <location>
        <begin position="15"/>
        <end position="25"/>
    </location>
</feature>
<dbReference type="InterPro" id="IPR048795">
    <property type="entry name" value="PWP3A_3B_4_C"/>
</dbReference>
<evidence type="ECO:0000313" key="3">
    <source>
        <dbReference type="EMBL" id="EKC20817.1"/>
    </source>
</evidence>
<dbReference type="SMART" id="SM00293">
    <property type="entry name" value="PWWP"/>
    <property type="match status" value="1"/>
</dbReference>
<feature type="compositionally biased region" description="Polar residues" evidence="2">
    <location>
        <begin position="443"/>
        <end position="466"/>
    </location>
</feature>
<dbReference type="InterPro" id="IPR026755">
    <property type="entry name" value="Fam221a/b"/>
</dbReference>
<feature type="compositionally biased region" description="Polar residues" evidence="2">
    <location>
        <begin position="637"/>
        <end position="646"/>
    </location>
</feature>
<accession>K1PAJ3</accession>
<organism evidence="3">
    <name type="scientific">Magallana gigas</name>
    <name type="common">Pacific oyster</name>
    <name type="synonym">Crassostrea gigas</name>
    <dbReference type="NCBI Taxonomy" id="29159"/>
    <lineage>
        <taxon>Eukaryota</taxon>
        <taxon>Metazoa</taxon>
        <taxon>Spiralia</taxon>
        <taxon>Lophotrochozoa</taxon>
        <taxon>Mollusca</taxon>
        <taxon>Bivalvia</taxon>
        <taxon>Autobranchia</taxon>
        <taxon>Pteriomorphia</taxon>
        <taxon>Ostreida</taxon>
        <taxon>Ostreoidea</taxon>
        <taxon>Ostreidae</taxon>
        <taxon>Magallana</taxon>
    </lineage>
</organism>
<dbReference type="Gene3D" id="2.30.30.140">
    <property type="match status" value="1"/>
</dbReference>
<dbReference type="PROSITE" id="PS50812">
    <property type="entry name" value="PWWP"/>
    <property type="match status" value="1"/>
</dbReference>
<sequence>MSSGKVPTGAKPKQAGSQTRGSSQAVVPRGRGAGRGTGRGAGSKAVVPMGSRQIAMTKDSEGMLVPEGYTMRKIEPAKNYDVVSFARAMNEDFAPRIYIGWRCPEFKHDCQRVNKMSKCFCGHLLGEHDNYTGKSIRVPCKQGGCKCKAFAWIPSRPEDVGEFWFQRRRDFDPSTWRAKCRCKHTHEEHDPVMRRCKTRGCGCGLFDSNFLCAACDKHWEQHETFFETEDERRQNGLPVGEMYIPFAEMPNLRNIALTGDEYDDTAYLALTQGEGSIPQSNRPVGNEAPVNFGGGPKNAYEILNMLCLDQLKTKDDDETGNGDLNPSPAINLPVNLETGNTHPSSNVENELSLSAQDATIDSQSSCKSESVEGVVQPGQVCSVTESDENSFVPGLESGVESEEPHNPSHHQHFTENTHIEGSQHCVKSEGGHNCNKSDEKRSLSVNQQMSESSGDISPELQQSNKLRGSISPVVKQPEESGNDSSIIHPPHHQQNESPLSQFTCGDLVWVKLMNTPWWPAKVDGVQETGNKHFIRVEFFNENAIEFIKDSKKIKMFECPEKETFIKKGMQNKSKDRAALFSEAYKLAVGDISDGAKVEQSPCDGKGSNGLRKSVMDSSVQSSSDGKGCTDISGEVLKSSQNSSVDSSGPERSLCDNQSSTSLSENQKFKKVSLTAVKRKRQNSNKGAISSKKRKVQDTSDTKVNQSNLPATEDQSIQSTKRRGRGRPPLCKSSGNGVPNVKSVKTKDKQQRITKAVSRKTQLAKERNDSRQGQRNVGKTKSRKLPNNMSRTKKKHQEKMETMKEIEEERTEELYGGTDTGYSESSSPIPYRDDVSESSSPIPYRDDVSESSSPIPYRENVDLGMCLSEQTNCNLQQRSCVSEKTRLRKSETMDCDPKPLVKFKRKKSSESKAKDQDSLPSLCNRSIRRKGRPQKPSKKMKNKKKNRHKKNSTTEEDDHNADKEINDNVDSVYTEASSPIPYGGHVDSEGISNHGRNAVSVLEDSLYLPTPTRSFINSEAVQSNCDAETNQLNGCAREEISREGFDPNLDVDDCYGSDSDDEDLPDVLTPSRQGNHKAAVIQEKDIVYVKRLHRKKKRILKVSLLVVEPHRYIPKKFTMNYNPRSILPYNSKESDIFMEQGYSLEGEGRQRFTKAVDLIHSYMTRKILGTLKKEDVEFMECLGDFPEVGESSPLSSPVTDQEALPPSPLPSEASEGSQEDSLVCVGVEEPKSDPEIAKRYEKIKERNEPLVEFLKTNEVKDYLLDILREKKKSEKHTTYKFGLSKARDALKNPGFGPIADESQQEDVLFTMVNWYKQETKPSPKELPDVNYVLDVWVPEGIVYALIKMKKYSRKKAWEQFEKGVFMTKREKAEVHESLLESASRISPEDRQSLITSLDFKTFG</sequence>
<feature type="compositionally biased region" description="Basic and acidic residues" evidence="2">
    <location>
        <begin position="426"/>
        <end position="442"/>
    </location>
</feature>
<dbReference type="Pfam" id="PF14753">
    <property type="entry name" value="FAM221"/>
    <property type="match status" value="1"/>
</dbReference>
<dbReference type="EMBL" id="JH816741">
    <property type="protein sequence ID" value="EKC20817.1"/>
    <property type="molecule type" value="Genomic_DNA"/>
</dbReference>
<evidence type="ECO:0000256" key="1">
    <source>
        <dbReference type="ARBA" id="ARBA00011026"/>
    </source>
</evidence>
<feature type="compositionally biased region" description="Basic and acidic residues" evidence="2">
    <location>
        <begin position="762"/>
        <end position="771"/>
    </location>
</feature>
<feature type="compositionally biased region" description="Basic and acidic residues" evidence="2">
    <location>
        <begin position="880"/>
        <end position="898"/>
    </location>
</feature>
<name>K1PAJ3_MAGGI</name>
<feature type="region of interest" description="Disordered" evidence="2">
    <location>
        <begin position="1"/>
        <end position="46"/>
    </location>
</feature>
<evidence type="ECO:0000256" key="2">
    <source>
        <dbReference type="SAM" id="MobiDB-lite"/>
    </source>
</evidence>
<feature type="compositionally biased region" description="Low complexity" evidence="2">
    <location>
        <begin position="615"/>
        <end position="624"/>
    </location>
</feature>